<dbReference type="Proteomes" id="UP000547643">
    <property type="component" value="Unassembled WGS sequence"/>
</dbReference>
<evidence type="ECO:0000313" key="3">
    <source>
        <dbReference type="Proteomes" id="UP000547643"/>
    </source>
</evidence>
<dbReference type="EMBL" id="JAARUV010000010">
    <property type="protein sequence ID" value="MBC1780535.1"/>
    <property type="molecule type" value="Genomic_DNA"/>
</dbReference>
<feature type="region of interest" description="Disordered" evidence="1">
    <location>
        <begin position="31"/>
        <end position="53"/>
    </location>
</feature>
<reference evidence="2 3" key="1">
    <citation type="submission" date="2020-03" db="EMBL/GenBank/DDBJ databases">
        <title>Soil Listeria distribution.</title>
        <authorList>
            <person name="Liao J."/>
            <person name="Wiedmann M."/>
        </authorList>
    </citation>
    <scope>NUCLEOTIDE SEQUENCE [LARGE SCALE GENOMIC DNA]</scope>
    <source>
        <strain evidence="2 3">FSL L7-1017</strain>
    </source>
</reference>
<protein>
    <submittedName>
        <fullName evidence="2">Uncharacterized protein</fullName>
    </submittedName>
</protein>
<sequence>MALINEEQLREKAEKKQLMRQPIKQPVIKVQAKEDKKGKLKKKEKGTKKDKEEKKDVSVKINYREVKKTADFLPFSTLEENQVISMRGVIDKYMTMIQIDTDDNFIKNDTDLLHYVLNQTLFYQNVFESISIFGLNYPTITRLQQDDILYKLETEEHPKKIQALNNELGVLRWIEETKTDKEFFAMMFSDTKEGLEKVRQNVERILGGLPGYTRLDDEKIIAVLNKMNNLEKKILL</sequence>
<gene>
    <name evidence="2" type="ORF">HCA46_17055</name>
</gene>
<organism evidence="2 3">
    <name type="scientific">Listeria booriae</name>
    <dbReference type="NCBI Taxonomy" id="1552123"/>
    <lineage>
        <taxon>Bacteria</taxon>
        <taxon>Bacillati</taxon>
        <taxon>Bacillota</taxon>
        <taxon>Bacilli</taxon>
        <taxon>Bacillales</taxon>
        <taxon>Listeriaceae</taxon>
        <taxon>Listeria</taxon>
    </lineage>
</organism>
<evidence type="ECO:0000256" key="1">
    <source>
        <dbReference type="SAM" id="MobiDB-lite"/>
    </source>
</evidence>
<dbReference type="AlphaFoldDB" id="A0A7X1CK27"/>
<accession>A0A7X1CK27</accession>
<name>A0A7X1CK27_9LIST</name>
<comment type="caution">
    <text evidence="2">The sequence shown here is derived from an EMBL/GenBank/DDBJ whole genome shotgun (WGS) entry which is preliminary data.</text>
</comment>
<proteinExistence type="predicted"/>
<dbReference type="RefSeq" id="WP_185495764.1">
    <property type="nucleotide sequence ID" value="NZ_JAARUF010000013.1"/>
</dbReference>
<evidence type="ECO:0000313" key="2">
    <source>
        <dbReference type="EMBL" id="MBC1780535.1"/>
    </source>
</evidence>